<keyword evidence="7 12" id="KW-0862">Zinc</keyword>
<evidence type="ECO:0000256" key="5">
    <source>
        <dbReference type="ARBA" id="ARBA00022801"/>
    </source>
</evidence>
<dbReference type="OrthoDB" id="9759544at2"/>
<dbReference type="Proteomes" id="UP000198995">
    <property type="component" value="Unassembled WGS sequence"/>
</dbReference>
<dbReference type="GO" id="GO:0006302">
    <property type="term" value="P:double-strand break repair"/>
    <property type="evidence" value="ECO:0007669"/>
    <property type="project" value="InterPro"/>
</dbReference>
<name>A0A1G6RVM0_PEPNI</name>
<dbReference type="GO" id="GO:1990077">
    <property type="term" value="C:primosome complex"/>
    <property type="evidence" value="ECO:0007669"/>
    <property type="project" value="UniProtKB-UniRule"/>
</dbReference>
<dbReference type="SUPFAM" id="SSF52540">
    <property type="entry name" value="P-loop containing nucleoside triphosphate hydrolases"/>
    <property type="match status" value="1"/>
</dbReference>
<keyword evidence="10 12" id="KW-0413">Isomerase</keyword>
<dbReference type="GO" id="GO:0008270">
    <property type="term" value="F:zinc ion binding"/>
    <property type="evidence" value="ECO:0007669"/>
    <property type="project" value="UniProtKB-UniRule"/>
</dbReference>
<dbReference type="GO" id="GO:0016887">
    <property type="term" value="F:ATP hydrolysis activity"/>
    <property type="evidence" value="ECO:0007669"/>
    <property type="project" value="RHEA"/>
</dbReference>
<reference evidence="14 15" key="1">
    <citation type="submission" date="2016-10" db="EMBL/GenBank/DDBJ databases">
        <authorList>
            <person name="de Groot N.N."/>
        </authorList>
    </citation>
    <scope>NUCLEOTIDE SEQUENCE [LARGE SCALE GENOMIC DNA]</scope>
    <source>
        <strain evidence="14 15">DSM 20475</strain>
    </source>
</reference>
<proteinExistence type="inferred from homology"/>
<keyword evidence="15" id="KW-1185">Reference proteome</keyword>
<dbReference type="Pfam" id="PF00271">
    <property type="entry name" value="Helicase_C"/>
    <property type="match status" value="1"/>
</dbReference>
<feature type="binding site" evidence="12">
    <location>
        <position position="526"/>
    </location>
    <ligand>
        <name>Zn(2+)</name>
        <dbReference type="ChEBI" id="CHEBI:29105"/>
        <label>2</label>
    </ligand>
</feature>
<keyword evidence="1 12" id="KW-0639">Primosome</keyword>
<dbReference type="Pfam" id="PF18074">
    <property type="entry name" value="PriA_C"/>
    <property type="match status" value="1"/>
</dbReference>
<comment type="catalytic activity">
    <reaction evidence="11 12">
        <text>ATP + H2O = ADP + phosphate + H(+)</text>
        <dbReference type="Rhea" id="RHEA:13065"/>
        <dbReference type="ChEBI" id="CHEBI:15377"/>
        <dbReference type="ChEBI" id="CHEBI:15378"/>
        <dbReference type="ChEBI" id="CHEBI:30616"/>
        <dbReference type="ChEBI" id="CHEBI:43474"/>
        <dbReference type="ChEBI" id="CHEBI:456216"/>
        <dbReference type="EC" id="5.6.2.4"/>
    </reaction>
</comment>
<keyword evidence="2 12" id="KW-0235">DNA replication</keyword>
<dbReference type="SMART" id="SM00490">
    <property type="entry name" value="HELICc"/>
    <property type="match status" value="1"/>
</dbReference>
<feature type="domain" description="Helicase ATP-binding" evidence="13">
    <location>
        <begin position="287"/>
        <end position="454"/>
    </location>
</feature>
<evidence type="ECO:0000256" key="8">
    <source>
        <dbReference type="ARBA" id="ARBA00022840"/>
    </source>
</evidence>
<dbReference type="InterPro" id="IPR014001">
    <property type="entry name" value="Helicase_ATP-bd"/>
</dbReference>
<dbReference type="InterPro" id="IPR041222">
    <property type="entry name" value="PriA_3primeBD"/>
</dbReference>
<dbReference type="Pfam" id="PF00270">
    <property type="entry name" value="DEAD"/>
    <property type="match status" value="1"/>
</dbReference>
<dbReference type="GO" id="GO:0003677">
    <property type="term" value="F:DNA binding"/>
    <property type="evidence" value="ECO:0007669"/>
    <property type="project" value="UniProtKB-UniRule"/>
</dbReference>
<dbReference type="InterPro" id="IPR001650">
    <property type="entry name" value="Helicase_C-like"/>
</dbReference>
<evidence type="ECO:0000256" key="6">
    <source>
        <dbReference type="ARBA" id="ARBA00022806"/>
    </source>
</evidence>
<evidence type="ECO:0000256" key="2">
    <source>
        <dbReference type="ARBA" id="ARBA00022705"/>
    </source>
</evidence>
<keyword evidence="9 12" id="KW-0238">DNA-binding</keyword>
<dbReference type="GO" id="GO:0006269">
    <property type="term" value="P:DNA replication, synthesis of primer"/>
    <property type="evidence" value="ECO:0007669"/>
    <property type="project" value="UniProtKB-KW"/>
</dbReference>
<gene>
    <name evidence="12" type="primary">priA</name>
    <name evidence="14" type="ORF">SAMN04489866_101134</name>
</gene>
<feature type="binding site" evidence="12">
    <location>
        <position position="541"/>
    </location>
    <ligand>
        <name>Zn(2+)</name>
        <dbReference type="ChEBI" id="CHEBI:29105"/>
        <label>2</label>
    </ligand>
</feature>
<comment type="subunit">
    <text evidence="12">Component of the replication restart primosome.</text>
</comment>
<evidence type="ECO:0000256" key="3">
    <source>
        <dbReference type="ARBA" id="ARBA00022723"/>
    </source>
</evidence>
<feature type="binding site" evidence="12">
    <location>
        <position position="514"/>
    </location>
    <ligand>
        <name>Zn(2+)</name>
        <dbReference type="ChEBI" id="CHEBI:29105"/>
        <label>1</label>
    </ligand>
</feature>
<evidence type="ECO:0000256" key="10">
    <source>
        <dbReference type="ARBA" id="ARBA00023235"/>
    </source>
</evidence>
<dbReference type="PANTHER" id="PTHR30580:SF0">
    <property type="entry name" value="PRIMOSOMAL PROTEIN N"/>
    <property type="match status" value="1"/>
</dbReference>
<dbReference type="InterPro" id="IPR005259">
    <property type="entry name" value="PriA"/>
</dbReference>
<comment type="catalytic activity">
    <reaction evidence="12">
        <text>Couples ATP hydrolysis with the unwinding of duplex DNA by translocating in the 3'-5' direction.</text>
        <dbReference type="EC" id="5.6.2.4"/>
    </reaction>
</comment>
<dbReference type="FunFam" id="3.40.50.300:FF:000489">
    <property type="entry name" value="Primosome assembly protein PriA"/>
    <property type="match status" value="1"/>
</dbReference>
<dbReference type="NCBIfam" id="TIGR00595">
    <property type="entry name" value="priA"/>
    <property type="match status" value="1"/>
</dbReference>
<dbReference type="EMBL" id="FNAF01000001">
    <property type="protein sequence ID" value="SDD08608.1"/>
    <property type="molecule type" value="Genomic_DNA"/>
</dbReference>
<feature type="binding site" evidence="12">
    <location>
        <position position="517"/>
    </location>
    <ligand>
        <name>Zn(2+)</name>
        <dbReference type="ChEBI" id="CHEBI:29105"/>
        <label>1</label>
    </ligand>
</feature>
<feature type="binding site" evidence="12">
    <location>
        <position position="554"/>
    </location>
    <ligand>
        <name>Zn(2+)</name>
        <dbReference type="ChEBI" id="CHEBI:29105"/>
        <label>1</label>
    </ligand>
</feature>
<evidence type="ECO:0000256" key="11">
    <source>
        <dbReference type="ARBA" id="ARBA00048988"/>
    </source>
</evidence>
<comment type="cofactor">
    <cofactor evidence="12">
        <name>Zn(2+)</name>
        <dbReference type="ChEBI" id="CHEBI:29105"/>
    </cofactor>
    <text evidence="12">Binds 2 zinc ions per subunit.</text>
</comment>
<dbReference type="InterPro" id="IPR042115">
    <property type="entry name" value="PriA_3primeBD_sf"/>
</dbReference>
<dbReference type="GO" id="GO:0005524">
    <property type="term" value="F:ATP binding"/>
    <property type="evidence" value="ECO:0007669"/>
    <property type="project" value="UniProtKB-UniRule"/>
</dbReference>
<dbReference type="STRING" id="2741.SAMN04489866_101134"/>
<evidence type="ECO:0000256" key="1">
    <source>
        <dbReference type="ARBA" id="ARBA00022515"/>
    </source>
</evidence>
<dbReference type="InterPro" id="IPR027417">
    <property type="entry name" value="P-loop_NTPase"/>
</dbReference>
<dbReference type="GO" id="GO:0043138">
    <property type="term" value="F:3'-5' DNA helicase activity"/>
    <property type="evidence" value="ECO:0007669"/>
    <property type="project" value="UniProtKB-EC"/>
</dbReference>
<keyword evidence="5 12" id="KW-0378">Hydrolase</keyword>
<evidence type="ECO:0000256" key="7">
    <source>
        <dbReference type="ARBA" id="ARBA00022833"/>
    </source>
</evidence>
<dbReference type="InterPro" id="IPR011545">
    <property type="entry name" value="DEAD/DEAH_box_helicase_dom"/>
</dbReference>
<evidence type="ECO:0000313" key="15">
    <source>
        <dbReference type="Proteomes" id="UP000198995"/>
    </source>
</evidence>
<evidence type="ECO:0000256" key="9">
    <source>
        <dbReference type="ARBA" id="ARBA00023125"/>
    </source>
</evidence>
<dbReference type="SMART" id="SM00487">
    <property type="entry name" value="DEXDc"/>
    <property type="match status" value="1"/>
</dbReference>
<dbReference type="Gene3D" id="3.40.50.300">
    <property type="entry name" value="P-loop containing nucleotide triphosphate hydrolases"/>
    <property type="match status" value="2"/>
</dbReference>
<evidence type="ECO:0000313" key="14">
    <source>
        <dbReference type="EMBL" id="SDD08608.1"/>
    </source>
</evidence>
<dbReference type="GO" id="GO:0006270">
    <property type="term" value="P:DNA replication initiation"/>
    <property type="evidence" value="ECO:0007669"/>
    <property type="project" value="TreeGrafter"/>
</dbReference>
<evidence type="ECO:0000256" key="4">
    <source>
        <dbReference type="ARBA" id="ARBA00022741"/>
    </source>
</evidence>
<organism evidence="14 15">
    <name type="scientific">Peptococcus niger</name>
    <dbReference type="NCBI Taxonomy" id="2741"/>
    <lineage>
        <taxon>Bacteria</taxon>
        <taxon>Bacillati</taxon>
        <taxon>Bacillota</taxon>
        <taxon>Clostridia</taxon>
        <taxon>Eubacteriales</taxon>
        <taxon>Peptococcaceae</taxon>
        <taxon>Peptococcus</taxon>
    </lineage>
</organism>
<protein>
    <recommendedName>
        <fullName evidence="12">Replication restart protein PriA</fullName>
    </recommendedName>
    <alternativeName>
        <fullName evidence="12">ATP-dependent DNA helicase PriA</fullName>
        <ecNumber evidence="12">5.6.2.4</ecNumber>
    </alternativeName>
    <alternativeName>
        <fullName evidence="12">DNA 3'-5' helicase PriA</fullName>
    </alternativeName>
</protein>
<evidence type="ECO:0000259" key="13">
    <source>
        <dbReference type="PROSITE" id="PS51192"/>
    </source>
</evidence>
<dbReference type="Gene3D" id="3.40.1440.60">
    <property type="entry name" value="PriA, 3(prime) DNA-binding domain"/>
    <property type="match status" value="1"/>
</dbReference>
<dbReference type="Pfam" id="PF17764">
    <property type="entry name" value="PriA_3primeBD"/>
    <property type="match status" value="1"/>
</dbReference>
<keyword evidence="8 12" id="KW-0067">ATP-binding</keyword>
<sequence length="829" mass="92655">MYVEVVLDLPYPPGAKTFTYTVPKNLEADVCVGKRVVVPYGRGNKIEPAFVVQCTSDIKTSRDLQLKAIEDVADEEPVLSKEQVTLGLWTAKRFLSPIYLVFAAMLPAHLKQKLEQVLVRLTDTASDLDGGEEELWTFLKTPKTVHQLDKAFSDWRHSAEILASQQYIQWRWRTRPLKEKRIAVYSSTILKDEAFASLEKELARAPRQYAVLLALFVDGPQTAGDLRERFNGIDPRSALDALIAKGYVCKEESFHRAALMTADAFHEKKDVALSDEQEAAMLAIRQALNEARFASFLLQGITGSGKTELYLRSVEKVLAKGKTALVLVPEISLTDQMLGRFAAKFSEDIALLHSRLTDKDRYQQWQDIQAGHRRIVIGTRSAVFAPLKEIGIIIVDEGHDAAYKQSEPDPRYHAHTVAEKRAQINQAVFISGSATPSVDLTYRAEAGTIRRLSMHERPGGAVLPNIIAADMRDTRQTSSMLGGKLTSALAEAFSRGEQALLYMNRRGYSTALICDECGEAVRCPHCDVALTYHQGKNILRCHYCDFIIRPPQACPSCGAQALNYKGVGTEQVQHIFKGLFPDLVSVRLDSDTARQQGDILRQMKQGKAQVLIGTQMIAKGLDFPNITLTGIINADLGLYLPDYRAGERTFQELTQVAGRTGRGHKPGTVILQTKLPDHPVIQAVLAQDYDMFYKHEIQVRKMIGYPPFFHLMQIVISAGDRDKALEGITELTENLRALMREDPISGAYYVPFANDESALGNPARQVTLLGPSAAPLERIRNRWRFQLILKAPYLPTLLTVGTWCKNYRFSSRKSKSLRLTVDVDPENIL</sequence>
<dbReference type="InterPro" id="IPR040498">
    <property type="entry name" value="PriA_CRR"/>
</dbReference>
<accession>A0A1G6RVM0</accession>
<keyword evidence="3 12" id="KW-0479">Metal-binding</keyword>
<feature type="binding site" evidence="12">
    <location>
        <position position="544"/>
    </location>
    <ligand>
        <name>Zn(2+)</name>
        <dbReference type="ChEBI" id="CHEBI:29105"/>
        <label>2</label>
    </ligand>
</feature>
<dbReference type="PROSITE" id="PS51192">
    <property type="entry name" value="HELICASE_ATP_BIND_1"/>
    <property type="match status" value="1"/>
</dbReference>
<dbReference type="RefSeq" id="WP_091790830.1">
    <property type="nucleotide sequence ID" value="NZ_FNAF01000001.1"/>
</dbReference>
<comment type="similarity">
    <text evidence="12">Belongs to the helicase family. PriA subfamily.</text>
</comment>
<dbReference type="Pfam" id="PF18319">
    <property type="entry name" value="Zn_ribbon_PriA"/>
    <property type="match status" value="1"/>
</dbReference>
<dbReference type="AlphaFoldDB" id="A0A1G6RVM0"/>
<evidence type="ECO:0000256" key="12">
    <source>
        <dbReference type="HAMAP-Rule" id="MF_00983"/>
    </source>
</evidence>
<dbReference type="HAMAP" id="MF_00983">
    <property type="entry name" value="PriA"/>
    <property type="match status" value="1"/>
</dbReference>
<feature type="binding site" evidence="12">
    <location>
        <position position="557"/>
    </location>
    <ligand>
        <name>Zn(2+)</name>
        <dbReference type="ChEBI" id="CHEBI:29105"/>
        <label>1</label>
    </ligand>
</feature>
<dbReference type="PANTHER" id="PTHR30580">
    <property type="entry name" value="PRIMOSOMAL PROTEIN N"/>
    <property type="match status" value="1"/>
</dbReference>
<dbReference type="EC" id="5.6.2.4" evidence="12"/>
<feature type="binding site" evidence="12">
    <location>
        <position position="523"/>
    </location>
    <ligand>
        <name>Zn(2+)</name>
        <dbReference type="ChEBI" id="CHEBI:29105"/>
        <label>2</label>
    </ligand>
</feature>
<keyword evidence="4 12" id="KW-0547">Nucleotide-binding</keyword>
<dbReference type="GO" id="GO:0006310">
    <property type="term" value="P:DNA recombination"/>
    <property type="evidence" value="ECO:0007669"/>
    <property type="project" value="InterPro"/>
</dbReference>
<comment type="function">
    <text evidence="12">Initiates the restart of stalled replication forks, which reloads the replicative helicase on sites other than the origin of replication. Recognizes and binds to abandoned replication forks and remodels them to uncover a helicase loading site. Promotes assembly of the primosome at these replication forks.</text>
</comment>
<dbReference type="CDD" id="cd18804">
    <property type="entry name" value="SF2_C_priA"/>
    <property type="match status" value="1"/>
</dbReference>
<keyword evidence="6 12" id="KW-0347">Helicase</keyword>
<dbReference type="InterPro" id="IPR041236">
    <property type="entry name" value="PriA_C"/>
</dbReference>